<evidence type="ECO:0000256" key="1">
    <source>
        <dbReference type="SAM" id="MobiDB-lite"/>
    </source>
</evidence>
<comment type="caution">
    <text evidence="2">The sequence shown here is derived from an EMBL/GenBank/DDBJ whole genome shotgun (WGS) entry which is preliminary data.</text>
</comment>
<feature type="compositionally biased region" description="Basic residues" evidence="1">
    <location>
        <begin position="54"/>
        <end position="63"/>
    </location>
</feature>
<evidence type="ECO:0000313" key="3">
    <source>
        <dbReference type="Proteomes" id="UP001500886"/>
    </source>
</evidence>
<reference evidence="3" key="1">
    <citation type="journal article" date="2019" name="Int. J. Syst. Evol. Microbiol.">
        <title>The Global Catalogue of Microorganisms (GCM) 10K type strain sequencing project: providing services to taxonomists for standard genome sequencing and annotation.</title>
        <authorList>
            <consortium name="The Broad Institute Genomics Platform"/>
            <consortium name="The Broad Institute Genome Sequencing Center for Infectious Disease"/>
            <person name="Wu L."/>
            <person name="Ma J."/>
        </authorList>
    </citation>
    <scope>NUCLEOTIDE SEQUENCE [LARGE SCALE GENOMIC DNA]</scope>
    <source>
        <strain evidence="3">JCM 4542</strain>
    </source>
</reference>
<evidence type="ECO:0000313" key="2">
    <source>
        <dbReference type="EMBL" id="GAA2707544.1"/>
    </source>
</evidence>
<organism evidence="2 3">
    <name type="scientific">Streptomyces luteosporeus</name>
    <dbReference type="NCBI Taxonomy" id="173856"/>
    <lineage>
        <taxon>Bacteria</taxon>
        <taxon>Bacillati</taxon>
        <taxon>Actinomycetota</taxon>
        <taxon>Actinomycetes</taxon>
        <taxon>Kitasatosporales</taxon>
        <taxon>Streptomycetaceae</taxon>
        <taxon>Streptomyces</taxon>
    </lineage>
</organism>
<dbReference type="Proteomes" id="UP001500886">
    <property type="component" value="Unassembled WGS sequence"/>
</dbReference>
<name>A0ABP6FZJ2_9ACTN</name>
<feature type="compositionally biased region" description="Basic and acidic residues" evidence="1">
    <location>
        <begin position="73"/>
        <end position="90"/>
    </location>
</feature>
<accession>A0ABP6FZJ2</accession>
<proteinExistence type="predicted"/>
<keyword evidence="3" id="KW-1185">Reference proteome</keyword>
<sequence>MAGMPPMLVARVPSGAQVMTVMGAREAPCAPVSAPQPAYTPRPATAVRAAVTNARRRGRRRPVVLRPVVVMGHEPRARPETGGRSPVDAR</sequence>
<gene>
    <name evidence="2" type="ORF">GCM10010315_02260</name>
</gene>
<protein>
    <submittedName>
        <fullName evidence="2">Uncharacterized protein</fullName>
    </submittedName>
</protein>
<feature type="region of interest" description="Disordered" evidence="1">
    <location>
        <begin position="53"/>
        <end position="90"/>
    </location>
</feature>
<dbReference type="EMBL" id="BAAASL010000001">
    <property type="protein sequence ID" value="GAA2707544.1"/>
    <property type="molecule type" value="Genomic_DNA"/>
</dbReference>